<evidence type="ECO:0000313" key="2">
    <source>
        <dbReference type="Proteomes" id="UP001303046"/>
    </source>
</evidence>
<reference evidence="1 2" key="1">
    <citation type="submission" date="2023-08" db="EMBL/GenBank/DDBJ databases">
        <title>A Necator americanus chromosomal reference genome.</title>
        <authorList>
            <person name="Ilik V."/>
            <person name="Petrzelkova K.J."/>
            <person name="Pardy F."/>
            <person name="Fuh T."/>
            <person name="Niatou-Singa F.S."/>
            <person name="Gouil Q."/>
            <person name="Baker L."/>
            <person name="Ritchie M.E."/>
            <person name="Jex A.R."/>
            <person name="Gazzola D."/>
            <person name="Li H."/>
            <person name="Toshio Fujiwara R."/>
            <person name="Zhan B."/>
            <person name="Aroian R.V."/>
            <person name="Pafco B."/>
            <person name="Schwarz E.M."/>
        </authorList>
    </citation>
    <scope>NUCLEOTIDE SEQUENCE [LARGE SCALE GENOMIC DNA]</scope>
    <source>
        <strain evidence="1 2">Aroian</strain>
        <tissue evidence="1">Whole animal</tissue>
    </source>
</reference>
<evidence type="ECO:0008006" key="3">
    <source>
        <dbReference type="Google" id="ProtNLM"/>
    </source>
</evidence>
<keyword evidence="2" id="KW-1185">Reference proteome</keyword>
<dbReference type="Proteomes" id="UP001303046">
    <property type="component" value="Unassembled WGS sequence"/>
</dbReference>
<sequence>MLDNAKQPKQTDVSQRFGSMDRIQMCHVMKAIKICREYHLPLVLTFVDYEKAFDSIETNSIQSALVDQEEDLGEELKRRIRAVLVALAPVMEAMHQEFRAPLFDSTVLPALLRGEGEE</sequence>
<name>A0ABR1CRV7_NECAM</name>
<proteinExistence type="predicted"/>
<comment type="caution">
    <text evidence="1">The sequence shown here is derived from an EMBL/GenBank/DDBJ whole genome shotgun (WGS) entry which is preliminary data.</text>
</comment>
<organism evidence="1 2">
    <name type="scientific">Necator americanus</name>
    <name type="common">Human hookworm</name>
    <dbReference type="NCBI Taxonomy" id="51031"/>
    <lineage>
        <taxon>Eukaryota</taxon>
        <taxon>Metazoa</taxon>
        <taxon>Ecdysozoa</taxon>
        <taxon>Nematoda</taxon>
        <taxon>Chromadorea</taxon>
        <taxon>Rhabditida</taxon>
        <taxon>Rhabditina</taxon>
        <taxon>Rhabditomorpha</taxon>
        <taxon>Strongyloidea</taxon>
        <taxon>Ancylostomatidae</taxon>
        <taxon>Bunostominae</taxon>
        <taxon>Necator</taxon>
    </lineage>
</organism>
<evidence type="ECO:0000313" key="1">
    <source>
        <dbReference type="EMBL" id="KAK6741088.1"/>
    </source>
</evidence>
<dbReference type="EMBL" id="JAVFWL010000003">
    <property type="protein sequence ID" value="KAK6741088.1"/>
    <property type="molecule type" value="Genomic_DNA"/>
</dbReference>
<protein>
    <recommendedName>
        <fullName evidence="3">Reverse transcriptase domain-containing protein</fullName>
    </recommendedName>
</protein>
<accession>A0ABR1CRV7</accession>
<gene>
    <name evidence="1" type="primary">Necator_chrIII.g9896</name>
    <name evidence="1" type="ORF">RB195_009131</name>
</gene>